<dbReference type="RefSeq" id="WP_196563956.1">
    <property type="nucleotide sequence ID" value="NZ_JADSJR010000027.1"/>
</dbReference>
<organism evidence="3 4">
    <name type="scientific">Proteus terrae subsp. cibarius</name>
    <dbReference type="NCBI Taxonomy" id="626774"/>
    <lineage>
        <taxon>Bacteria</taxon>
        <taxon>Pseudomonadati</taxon>
        <taxon>Pseudomonadota</taxon>
        <taxon>Gammaproteobacteria</taxon>
        <taxon>Enterobacterales</taxon>
        <taxon>Morganellaceae</taxon>
        <taxon>Proteus</taxon>
    </lineage>
</organism>
<dbReference type="Gene3D" id="3.40.50.720">
    <property type="entry name" value="NAD(P)-binding Rossmann-like Domain"/>
    <property type="match status" value="1"/>
</dbReference>
<dbReference type="PANTHER" id="PTHR43249:SF1">
    <property type="entry name" value="D-GLUCOSIDE 3-DEHYDROGENASE"/>
    <property type="match status" value="1"/>
</dbReference>
<sequence length="321" mass="36390">MKVAVIGCGGIVLKEHLPAMISLGVKIHALCDISSDNINQAKEILNYEIPIYSCYKMLIGNIQPDTLIIALPHDLYCETLKYCSNYSLKIIKEKPFALNLTQAKLFSDFSRGKNFKIFTVCQKRYTPSYELLKKEMDKSGDKISQIMINYIISSKNPNANWRGQFLTSGGGVWLDMGYHVVDIINYLFNGEKITINYAKLINSSEGEYNVDDIAFVEFECAGVTIFANISCVGMEKNEDITAYGRNRIFHANKEGVTIKNKKQKVINFYKAEPISPFIRMYQSFLFDGGEAGFEKNLNNSISIMHVLEQAVKKVILIELYK</sequence>
<gene>
    <name evidence="3" type="ORF">I4901_15960</name>
</gene>
<dbReference type="SUPFAM" id="SSF55347">
    <property type="entry name" value="Glyceraldehyde-3-phosphate dehydrogenase-like, C-terminal domain"/>
    <property type="match status" value="1"/>
</dbReference>
<feature type="domain" description="Gfo/Idh/MocA-like oxidoreductase N-terminal" evidence="1">
    <location>
        <begin position="1"/>
        <end position="106"/>
    </location>
</feature>
<dbReference type="PANTHER" id="PTHR43249">
    <property type="entry name" value="UDP-N-ACETYL-2-AMINO-2-DEOXY-D-GLUCURONATE OXIDASE"/>
    <property type="match status" value="1"/>
</dbReference>
<accession>A0A8I0WVN3</accession>
<evidence type="ECO:0000313" key="4">
    <source>
        <dbReference type="Proteomes" id="UP000612266"/>
    </source>
</evidence>
<evidence type="ECO:0000313" key="3">
    <source>
        <dbReference type="EMBL" id="MBG2915864.1"/>
    </source>
</evidence>
<proteinExistence type="predicted"/>
<dbReference type="InterPro" id="IPR055170">
    <property type="entry name" value="GFO_IDH_MocA-like_dom"/>
</dbReference>
<evidence type="ECO:0000259" key="2">
    <source>
        <dbReference type="Pfam" id="PF22725"/>
    </source>
</evidence>
<reference evidence="3" key="1">
    <citation type="submission" date="2020-11" db="EMBL/GenBank/DDBJ databases">
        <title>Enhanced detection system for hospital associated transmission using whole genome sequencing surveillance.</title>
        <authorList>
            <person name="Harrison L.H."/>
            <person name="Van Tyne D."/>
            <person name="Marsh J.W."/>
            <person name="Griffith M.P."/>
            <person name="Snyder D.J."/>
            <person name="Cooper V.S."/>
            <person name="Mustapha M."/>
        </authorList>
    </citation>
    <scope>NUCLEOTIDE SEQUENCE</scope>
    <source>
        <strain evidence="3">PR00070</strain>
    </source>
</reference>
<name>A0A8I0WVN3_9GAMM</name>
<dbReference type="InterPro" id="IPR000683">
    <property type="entry name" value="Gfo/Idh/MocA-like_OxRdtase_N"/>
</dbReference>
<dbReference type="Pfam" id="PF22725">
    <property type="entry name" value="GFO_IDH_MocA_C3"/>
    <property type="match status" value="1"/>
</dbReference>
<dbReference type="Proteomes" id="UP000612266">
    <property type="component" value="Unassembled WGS sequence"/>
</dbReference>
<dbReference type="InterPro" id="IPR052515">
    <property type="entry name" value="Gfo/Idh/MocA_Oxidoreductase"/>
</dbReference>
<evidence type="ECO:0000259" key="1">
    <source>
        <dbReference type="Pfam" id="PF01408"/>
    </source>
</evidence>
<dbReference type="EMBL" id="JADSJR010000027">
    <property type="protein sequence ID" value="MBG2915864.1"/>
    <property type="molecule type" value="Genomic_DNA"/>
</dbReference>
<dbReference type="Gene3D" id="3.30.360.10">
    <property type="entry name" value="Dihydrodipicolinate Reductase, domain 2"/>
    <property type="match status" value="1"/>
</dbReference>
<dbReference type="AlphaFoldDB" id="A0A8I0WVN3"/>
<comment type="caution">
    <text evidence="3">The sequence shown here is derived from an EMBL/GenBank/DDBJ whole genome shotgun (WGS) entry which is preliminary data.</text>
</comment>
<feature type="domain" description="GFO/IDH/MocA-like oxidoreductase" evidence="2">
    <location>
        <begin position="154"/>
        <end position="244"/>
    </location>
</feature>
<dbReference type="SUPFAM" id="SSF51735">
    <property type="entry name" value="NAD(P)-binding Rossmann-fold domains"/>
    <property type="match status" value="1"/>
</dbReference>
<dbReference type="GO" id="GO:0000166">
    <property type="term" value="F:nucleotide binding"/>
    <property type="evidence" value="ECO:0007669"/>
    <property type="project" value="InterPro"/>
</dbReference>
<dbReference type="InterPro" id="IPR036291">
    <property type="entry name" value="NAD(P)-bd_dom_sf"/>
</dbReference>
<protein>
    <submittedName>
        <fullName evidence="3">Gfo/Idh/MocA family oxidoreductase</fullName>
    </submittedName>
</protein>
<dbReference type="Pfam" id="PF01408">
    <property type="entry name" value="GFO_IDH_MocA"/>
    <property type="match status" value="1"/>
</dbReference>